<dbReference type="InterPro" id="IPR055568">
    <property type="entry name" value="DUF7144"/>
</dbReference>
<feature type="transmembrane region" description="Helical" evidence="1">
    <location>
        <begin position="103"/>
        <end position="123"/>
    </location>
</feature>
<evidence type="ECO:0000256" key="1">
    <source>
        <dbReference type="SAM" id="Phobius"/>
    </source>
</evidence>
<dbReference type="Pfam" id="PF23636">
    <property type="entry name" value="DUF7144"/>
    <property type="match status" value="1"/>
</dbReference>
<keyword evidence="1" id="KW-0472">Membrane</keyword>
<gene>
    <name evidence="3" type="ORF">ACFSJD_21330</name>
</gene>
<sequence length="155" mass="16404">MTEAYRPTTGSASTGHSATHTADAISGWVGWVVFAGLMLILLGFFQVIEGLVAIFDRGYYLVGAEGLVVNVDYTAWGWLHVAIGVIAVAAGLGLLAGNMLARVVGVVIAIVSAVVNLAFIAAYPVWSTILIAVDVIVIYAIVVHGRELQNRQHSR</sequence>
<comment type="caution">
    <text evidence="3">The sequence shown here is derived from an EMBL/GenBank/DDBJ whole genome shotgun (WGS) entry which is preliminary data.</text>
</comment>
<name>A0ABW4EZQ1_9PSEU</name>
<keyword evidence="1" id="KW-0812">Transmembrane</keyword>
<dbReference type="Proteomes" id="UP001597114">
    <property type="component" value="Unassembled WGS sequence"/>
</dbReference>
<evidence type="ECO:0000313" key="4">
    <source>
        <dbReference type="Proteomes" id="UP001597114"/>
    </source>
</evidence>
<keyword evidence="1" id="KW-1133">Transmembrane helix</keyword>
<feature type="domain" description="DUF7144" evidence="2">
    <location>
        <begin position="31"/>
        <end position="146"/>
    </location>
</feature>
<organism evidence="3 4">
    <name type="scientific">Pseudonocardia yunnanensis</name>
    <dbReference type="NCBI Taxonomy" id="58107"/>
    <lineage>
        <taxon>Bacteria</taxon>
        <taxon>Bacillati</taxon>
        <taxon>Actinomycetota</taxon>
        <taxon>Actinomycetes</taxon>
        <taxon>Pseudonocardiales</taxon>
        <taxon>Pseudonocardiaceae</taxon>
        <taxon>Pseudonocardia</taxon>
    </lineage>
</organism>
<dbReference type="RefSeq" id="WP_344722514.1">
    <property type="nucleotide sequence ID" value="NZ_BAAAUS010000013.1"/>
</dbReference>
<evidence type="ECO:0000259" key="2">
    <source>
        <dbReference type="Pfam" id="PF23636"/>
    </source>
</evidence>
<keyword evidence="4" id="KW-1185">Reference proteome</keyword>
<protein>
    <recommendedName>
        <fullName evidence="2">DUF7144 domain-containing protein</fullName>
    </recommendedName>
</protein>
<evidence type="ECO:0000313" key="3">
    <source>
        <dbReference type="EMBL" id="MFD1520052.1"/>
    </source>
</evidence>
<accession>A0ABW4EZQ1</accession>
<feature type="transmembrane region" description="Helical" evidence="1">
    <location>
        <begin position="129"/>
        <end position="145"/>
    </location>
</feature>
<feature type="transmembrane region" description="Helical" evidence="1">
    <location>
        <begin position="75"/>
        <end position="96"/>
    </location>
</feature>
<reference evidence="4" key="1">
    <citation type="journal article" date="2019" name="Int. J. Syst. Evol. Microbiol.">
        <title>The Global Catalogue of Microorganisms (GCM) 10K type strain sequencing project: providing services to taxonomists for standard genome sequencing and annotation.</title>
        <authorList>
            <consortium name="The Broad Institute Genomics Platform"/>
            <consortium name="The Broad Institute Genome Sequencing Center for Infectious Disease"/>
            <person name="Wu L."/>
            <person name="Ma J."/>
        </authorList>
    </citation>
    <scope>NUCLEOTIDE SEQUENCE [LARGE SCALE GENOMIC DNA]</scope>
    <source>
        <strain evidence="4">CCM 7043</strain>
    </source>
</reference>
<proteinExistence type="predicted"/>
<feature type="transmembrane region" description="Helical" evidence="1">
    <location>
        <begin position="28"/>
        <end position="55"/>
    </location>
</feature>
<dbReference type="EMBL" id="JBHUCO010000023">
    <property type="protein sequence ID" value="MFD1520052.1"/>
    <property type="molecule type" value="Genomic_DNA"/>
</dbReference>